<gene>
    <name evidence="16" type="ORF">VB798_00235</name>
</gene>
<evidence type="ECO:0000256" key="13">
    <source>
        <dbReference type="ARBA" id="ARBA00047630"/>
    </source>
</evidence>
<evidence type="ECO:0000256" key="3">
    <source>
        <dbReference type="ARBA" id="ARBA00006904"/>
    </source>
</evidence>
<comment type="catalytic activity">
    <reaction evidence="13">
        <text>4-(phosphooxy)-L-threonine + 2-oxoglutarate = (R)-3-hydroxy-2-oxo-4-phosphooxybutanoate + L-glutamate</text>
        <dbReference type="Rhea" id="RHEA:16573"/>
        <dbReference type="ChEBI" id="CHEBI:16810"/>
        <dbReference type="ChEBI" id="CHEBI:29985"/>
        <dbReference type="ChEBI" id="CHEBI:58452"/>
        <dbReference type="ChEBI" id="CHEBI:58538"/>
        <dbReference type="EC" id="2.6.1.52"/>
    </reaction>
</comment>
<sequence>MSEIIEVSFIEKYQLMITFYPGPSKVYPQVAKYMQNAFEEGILSINHRSAECMEITKSAIQLLHEKLNIPKDYSIYFVSSATEAWEIIAQSLTSQKTTHFYNGAFGEKWADYSSKIVKQTDRIPFSLTENPSVNLALNAEVEVLCLTQNETSNGTQIKDFSPFRKTFSESIIAIDVTSSLGGIELDWENGDVWFASVQKCLGLPAGMGIMICSPKALAKAEQINDRKYYNSLLFMQENFAKFQTHYTPNVLSIYLLQKVLSDISNISVISEKIKRQAKDWYDFFNSSDKFGLNCLVQNIEIQSDTVIAVQGSELQVKAIKERTKIAGITLGNGYGTWKNTTFRIANFPAIEPFEISKLKEILQS</sequence>
<comment type="caution">
    <text evidence="16">The sequence shown here is derived from an EMBL/GenBank/DDBJ whole genome shotgun (WGS) entry which is preliminary data.</text>
</comment>
<dbReference type="PANTHER" id="PTHR21152">
    <property type="entry name" value="AMINOTRANSFERASE CLASS V"/>
    <property type="match status" value="1"/>
</dbReference>
<evidence type="ECO:0000256" key="4">
    <source>
        <dbReference type="ARBA" id="ARBA00013030"/>
    </source>
</evidence>
<dbReference type="GO" id="GO:0008483">
    <property type="term" value="F:transaminase activity"/>
    <property type="evidence" value="ECO:0007669"/>
    <property type="project" value="UniProtKB-KW"/>
</dbReference>
<evidence type="ECO:0000256" key="8">
    <source>
        <dbReference type="ARBA" id="ARBA00022679"/>
    </source>
</evidence>
<keyword evidence="8" id="KW-0808">Transferase</keyword>
<dbReference type="EC" id="2.6.1.52" evidence="4"/>
<name>A0ABU5SCE9_9BACT</name>
<dbReference type="PIRSF" id="PIRSF000525">
    <property type="entry name" value="SerC"/>
    <property type="match status" value="1"/>
</dbReference>
<dbReference type="Gene3D" id="3.90.1150.10">
    <property type="entry name" value="Aspartate Aminotransferase, domain 1"/>
    <property type="match status" value="1"/>
</dbReference>
<comment type="pathway">
    <text evidence="2">Amino-acid biosynthesis; L-serine biosynthesis; L-serine from 3-phospho-D-glycerate: step 2/3.</text>
</comment>
<reference evidence="16 17" key="1">
    <citation type="submission" date="2023-12" db="EMBL/GenBank/DDBJ databases">
        <title>Novel species of the genus Arcicella isolated from rivers.</title>
        <authorList>
            <person name="Lu H."/>
        </authorList>
    </citation>
    <scope>NUCLEOTIDE SEQUENCE [LARGE SCALE GENOMIC DNA]</scope>
    <source>
        <strain evidence="16 17">DC25W</strain>
    </source>
</reference>
<keyword evidence="10" id="KW-0664">Pyridoxine biosynthesis</keyword>
<dbReference type="EMBL" id="JAYGIM010000001">
    <property type="protein sequence ID" value="MEA5424978.1"/>
    <property type="molecule type" value="Genomic_DNA"/>
</dbReference>
<comment type="similarity">
    <text evidence="3">Belongs to the class-V pyridoxal-phosphate-dependent aminotransferase family. SerC subfamily.</text>
</comment>
<evidence type="ECO:0000313" key="17">
    <source>
        <dbReference type="Proteomes" id="UP001302222"/>
    </source>
</evidence>
<evidence type="ECO:0000256" key="7">
    <source>
        <dbReference type="ARBA" id="ARBA00022605"/>
    </source>
</evidence>
<dbReference type="Gene3D" id="3.40.640.10">
    <property type="entry name" value="Type I PLP-dependent aspartate aminotransferase-like (Major domain)"/>
    <property type="match status" value="1"/>
</dbReference>
<evidence type="ECO:0000256" key="5">
    <source>
        <dbReference type="ARBA" id="ARBA00022490"/>
    </source>
</evidence>
<keyword evidence="5" id="KW-0963">Cytoplasm</keyword>
<evidence type="ECO:0000256" key="10">
    <source>
        <dbReference type="ARBA" id="ARBA00023096"/>
    </source>
</evidence>
<dbReference type="RefSeq" id="WP_323254728.1">
    <property type="nucleotide sequence ID" value="NZ_JAYGIM010000001.1"/>
</dbReference>
<dbReference type="InterPro" id="IPR015422">
    <property type="entry name" value="PyrdxlP-dep_Trfase_small"/>
</dbReference>
<comment type="catalytic activity">
    <reaction evidence="14">
        <text>O-phospho-L-serine + 2-oxoglutarate = 3-phosphooxypyruvate + L-glutamate</text>
        <dbReference type="Rhea" id="RHEA:14329"/>
        <dbReference type="ChEBI" id="CHEBI:16810"/>
        <dbReference type="ChEBI" id="CHEBI:18110"/>
        <dbReference type="ChEBI" id="CHEBI:29985"/>
        <dbReference type="ChEBI" id="CHEBI:57524"/>
        <dbReference type="EC" id="2.6.1.52"/>
    </reaction>
</comment>
<dbReference type="InterPro" id="IPR022278">
    <property type="entry name" value="Pser_aminoTfrase"/>
</dbReference>
<evidence type="ECO:0000256" key="9">
    <source>
        <dbReference type="ARBA" id="ARBA00022898"/>
    </source>
</evidence>
<keyword evidence="7" id="KW-0028">Amino-acid biosynthesis</keyword>
<keyword evidence="11" id="KW-0718">Serine biosynthesis</keyword>
<evidence type="ECO:0000259" key="15">
    <source>
        <dbReference type="Pfam" id="PF00266"/>
    </source>
</evidence>
<protein>
    <recommendedName>
        <fullName evidence="4">phosphoserine transaminase</fullName>
        <ecNumber evidence="4">2.6.1.52</ecNumber>
    </recommendedName>
    <alternativeName>
        <fullName evidence="12">Phosphohydroxythreonine aminotransferase</fullName>
    </alternativeName>
</protein>
<dbReference type="SUPFAM" id="SSF53383">
    <property type="entry name" value="PLP-dependent transferases"/>
    <property type="match status" value="1"/>
</dbReference>
<keyword evidence="17" id="KW-1185">Reference proteome</keyword>
<dbReference type="InterPro" id="IPR000192">
    <property type="entry name" value="Aminotrans_V_dom"/>
</dbReference>
<evidence type="ECO:0000256" key="1">
    <source>
        <dbReference type="ARBA" id="ARBA00001933"/>
    </source>
</evidence>
<dbReference type="Proteomes" id="UP001302222">
    <property type="component" value="Unassembled WGS sequence"/>
</dbReference>
<accession>A0ABU5SCE9</accession>
<evidence type="ECO:0000256" key="2">
    <source>
        <dbReference type="ARBA" id="ARBA00005099"/>
    </source>
</evidence>
<dbReference type="PANTHER" id="PTHR21152:SF40">
    <property type="entry name" value="ALANINE--GLYOXYLATE AMINOTRANSFERASE"/>
    <property type="match status" value="1"/>
</dbReference>
<dbReference type="InterPro" id="IPR015421">
    <property type="entry name" value="PyrdxlP-dep_Trfase_major"/>
</dbReference>
<evidence type="ECO:0000256" key="14">
    <source>
        <dbReference type="ARBA" id="ARBA00049007"/>
    </source>
</evidence>
<keyword evidence="9" id="KW-0663">Pyridoxal phosphate</keyword>
<proteinExistence type="inferred from homology"/>
<feature type="domain" description="Aminotransferase class V" evidence="15">
    <location>
        <begin position="21"/>
        <end position="328"/>
    </location>
</feature>
<dbReference type="Pfam" id="PF00266">
    <property type="entry name" value="Aminotran_5"/>
    <property type="match status" value="1"/>
</dbReference>
<keyword evidence="6 16" id="KW-0032">Aminotransferase</keyword>
<evidence type="ECO:0000256" key="6">
    <source>
        <dbReference type="ARBA" id="ARBA00022576"/>
    </source>
</evidence>
<evidence type="ECO:0000313" key="16">
    <source>
        <dbReference type="EMBL" id="MEA5424978.1"/>
    </source>
</evidence>
<organism evidence="16 17">
    <name type="scientific">Arcicella lustrica</name>
    <dbReference type="NCBI Taxonomy" id="2984196"/>
    <lineage>
        <taxon>Bacteria</taxon>
        <taxon>Pseudomonadati</taxon>
        <taxon>Bacteroidota</taxon>
        <taxon>Cytophagia</taxon>
        <taxon>Cytophagales</taxon>
        <taxon>Flectobacillaceae</taxon>
        <taxon>Arcicella</taxon>
    </lineage>
</organism>
<comment type="cofactor">
    <cofactor evidence="1">
        <name>pyridoxal 5'-phosphate</name>
        <dbReference type="ChEBI" id="CHEBI:597326"/>
    </cofactor>
</comment>
<evidence type="ECO:0000256" key="11">
    <source>
        <dbReference type="ARBA" id="ARBA00023299"/>
    </source>
</evidence>
<evidence type="ECO:0000256" key="12">
    <source>
        <dbReference type="ARBA" id="ARBA00031421"/>
    </source>
</evidence>
<dbReference type="InterPro" id="IPR015424">
    <property type="entry name" value="PyrdxlP-dep_Trfase"/>
</dbReference>